<reference evidence="1 2" key="1">
    <citation type="journal article" date="2013" name="BMC Genomics">
        <title>Reconstruction of the lipid metabolism for the microalga Monoraphidium neglectum from its genome sequence reveals characteristics suitable for biofuel production.</title>
        <authorList>
            <person name="Bogen C."/>
            <person name="Al-Dilaimi A."/>
            <person name="Albersmeier A."/>
            <person name="Wichmann J."/>
            <person name="Grundmann M."/>
            <person name="Rupp O."/>
            <person name="Lauersen K.J."/>
            <person name="Blifernez-Klassen O."/>
            <person name="Kalinowski J."/>
            <person name="Goesmann A."/>
            <person name="Mussgnug J.H."/>
            <person name="Kruse O."/>
        </authorList>
    </citation>
    <scope>NUCLEOTIDE SEQUENCE [LARGE SCALE GENOMIC DNA]</scope>
    <source>
        <strain evidence="1 2">SAG 48.87</strain>
    </source>
</reference>
<evidence type="ECO:0000313" key="1">
    <source>
        <dbReference type="EMBL" id="KIY99886.1"/>
    </source>
</evidence>
<dbReference type="OrthoDB" id="10058237at2759"/>
<accession>A0A0D2MGP2</accession>
<organism evidence="1 2">
    <name type="scientific">Monoraphidium neglectum</name>
    <dbReference type="NCBI Taxonomy" id="145388"/>
    <lineage>
        <taxon>Eukaryota</taxon>
        <taxon>Viridiplantae</taxon>
        <taxon>Chlorophyta</taxon>
        <taxon>core chlorophytes</taxon>
        <taxon>Chlorophyceae</taxon>
        <taxon>CS clade</taxon>
        <taxon>Sphaeropleales</taxon>
        <taxon>Selenastraceae</taxon>
        <taxon>Monoraphidium</taxon>
    </lineage>
</organism>
<dbReference type="EMBL" id="KK101714">
    <property type="protein sequence ID" value="KIY99886.1"/>
    <property type="molecule type" value="Genomic_DNA"/>
</dbReference>
<dbReference type="AlphaFoldDB" id="A0A0D2MGP2"/>
<sequence length="97" mass="10509">MIASCLVRDGGIVILDDHPESTWLGVGEAPAHFTHAQDRLVPFLTGWSKVWLATKSHVDEYLQVARKNPKVFACSEVRGSKVAIGGAVTCYTGPSKE</sequence>
<keyword evidence="2" id="KW-1185">Reference proteome</keyword>
<dbReference type="GeneID" id="25740953"/>
<proteinExistence type="predicted"/>
<dbReference type="Proteomes" id="UP000054498">
    <property type="component" value="Unassembled WGS sequence"/>
</dbReference>
<gene>
    <name evidence="1" type="ORF">MNEG_8077</name>
</gene>
<dbReference type="KEGG" id="mng:MNEG_8077"/>
<dbReference type="RefSeq" id="XP_013898906.1">
    <property type="nucleotide sequence ID" value="XM_014043452.1"/>
</dbReference>
<evidence type="ECO:0000313" key="2">
    <source>
        <dbReference type="Proteomes" id="UP000054498"/>
    </source>
</evidence>
<protein>
    <submittedName>
        <fullName evidence="1">Uncharacterized protein</fullName>
    </submittedName>
</protein>
<name>A0A0D2MGP2_9CHLO</name>